<dbReference type="GO" id="GO:0005856">
    <property type="term" value="C:cytoskeleton"/>
    <property type="evidence" value="ECO:0007669"/>
    <property type="project" value="UniProtKB-SubCell"/>
</dbReference>
<sequence length="409" mass="46597">MAADSSMALEKKASTTPAKRAVHKIRTATLVFSLARGWQQWATDHNVKQAQEPTGWVPSAVDSSTQPVQERPFEKWPIPSTKRDQGKDDEKSSVNESTTIRDAEKKSRESDEALKKFNIRSKEVAKTVVSKAYERGGDISLLSDRYENNNGSSEMIKLKEESNAIDKILSAKLSPTIRRKCSNTVSELTKGWKQMEQEDKVGTKEELLLNSHNDSMDAEDSGYGEAEDRLEPEDSDQEVTAVRIKRPVPSFASKLSEERSTKAHRKYSPVNSLKDRWQEWADQHITSQKLNPFSEEFDHDLAMSTRLRKGDEGYGRPKEGTKTAERAKRAEAHIHREIRDMCFIIESMAKPRRDGKIQVTFGELFERYVRISDKVVGILMRARKHGLVDFEGEMLWQGRDDNVIITLLK</sequence>
<keyword evidence="11" id="KW-0009">Actin-binding</keyword>
<organism evidence="19 20">
    <name type="scientific">Anas zonorhyncha</name>
    <name type="common">Eastern spot-billed duck</name>
    <dbReference type="NCBI Taxonomy" id="75864"/>
    <lineage>
        <taxon>Eukaryota</taxon>
        <taxon>Metazoa</taxon>
        <taxon>Chordata</taxon>
        <taxon>Craniata</taxon>
        <taxon>Vertebrata</taxon>
        <taxon>Euteleostomi</taxon>
        <taxon>Archelosauria</taxon>
        <taxon>Archosauria</taxon>
        <taxon>Dinosauria</taxon>
        <taxon>Saurischia</taxon>
        <taxon>Theropoda</taxon>
        <taxon>Coelurosauria</taxon>
        <taxon>Aves</taxon>
        <taxon>Neognathae</taxon>
        <taxon>Galloanserae</taxon>
        <taxon>Anseriformes</taxon>
        <taxon>Anatidae</taxon>
        <taxon>Anatinae</taxon>
        <taxon>Anas</taxon>
    </lineage>
</organism>
<dbReference type="GO" id="GO:0035025">
    <property type="term" value="P:positive regulation of Rho protein signal transduction"/>
    <property type="evidence" value="ECO:0007669"/>
    <property type="project" value="InterPro"/>
</dbReference>
<evidence type="ECO:0000256" key="11">
    <source>
        <dbReference type="ARBA" id="ARBA00023203"/>
    </source>
</evidence>
<feature type="region of interest" description="Disordered" evidence="17">
    <location>
        <begin position="45"/>
        <end position="110"/>
    </location>
</feature>
<keyword evidence="20" id="KW-1185">Reference proteome</keyword>
<dbReference type="Ensembl" id="ENSAZOT00000023511.1">
    <property type="protein sequence ID" value="ENSAZOP00000021879.1"/>
    <property type="gene ID" value="ENSAZOG00000014194.1"/>
</dbReference>
<dbReference type="GO" id="GO:0003779">
    <property type="term" value="F:actin binding"/>
    <property type="evidence" value="ECO:0007669"/>
    <property type="project" value="UniProtKB-KW"/>
</dbReference>
<feature type="region of interest" description="Disordered" evidence="17">
    <location>
        <begin position="1"/>
        <end position="22"/>
    </location>
</feature>
<proteinExistence type="predicted"/>
<keyword evidence="10" id="KW-0804">Transcription</keyword>
<evidence type="ECO:0000256" key="7">
    <source>
        <dbReference type="ARBA" id="ARBA00023010"/>
    </source>
</evidence>
<evidence type="ECO:0000256" key="3">
    <source>
        <dbReference type="ARBA" id="ARBA00022448"/>
    </source>
</evidence>
<dbReference type="FunFam" id="1.10.10.1540:FF:000001">
    <property type="entry name" value="Actin-binding Rho-activating protein a"/>
    <property type="match status" value="1"/>
</dbReference>
<dbReference type="Gene3D" id="1.10.10.1540">
    <property type="entry name" value="Costar domain"/>
    <property type="match status" value="1"/>
</dbReference>
<evidence type="ECO:0000256" key="15">
    <source>
        <dbReference type="ARBA" id="ARBA00073502"/>
    </source>
</evidence>
<dbReference type="PANTHER" id="PTHR22739">
    <property type="entry name" value="STRIATED MUSCLE ACTIVATOR OF RHO-DEPENDENT SIGNALING-RELATED"/>
    <property type="match status" value="1"/>
</dbReference>
<dbReference type="AlphaFoldDB" id="A0A8B9VB80"/>
<feature type="region of interest" description="Disordered" evidence="17">
    <location>
        <begin position="209"/>
        <end position="244"/>
    </location>
</feature>
<comment type="function">
    <text evidence="13">Acts as an activator of serum response factor (SRF)-dependent transcription possibly by inducing nuclear translocation of MKL1 or MKL2 and through a mechanism requiring Rho-actin signaling.</text>
</comment>
<evidence type="ECO:0000256" key="6">
    <source>
        <dbReference type="ARBA" id="ARBA00022927"/>
    </source>
</evidence>
<dbReference type="GO" id="GO:0015031">
    <property type="term" value="P:protein transport"/>
    <property type="evidence" value="ECO:0007669"/>
    <property type="project" value="UniProtKB-KW"/>
</dbReference>
<keyword evidence="3" id="KW-0813">Transport</keyword>
<protein>
    <recommendedName>
        <fullName evidence="15">Actin-binding Rho-activating protein</fullName>
    </recommendedName>
    <alternativeName>
        <fullName evidence="16">Striated muscle activator of Rho-dependent signaling</fullName>
    </alternativeName>
</protein>
<feature type="domain" description="Costars" evidence="18">
    <location>
        <begin position="332"/>
        <end position="408"/>
    </location>
</feature>
<dbReference type="GO" id="GO:0030017">
    <property type="term" value="C:sarcomere"/>
    <property type="evidence" value="ECO:0007669"/>
    <property type="project" value="UniProtKB-SubCell"/>
</dbReference>
<keyword evidence="7" id="KW-0811">Translocation</keyword>
<keyword evidence="8" id="KW-0805">Transcription regulation</keyword>
<dbReference type="InterPro" id="IPR038095">
    <property type="entry name" value="Costars_sf"/>
</dbReference>
<feature type="compositionally biased region" description="Basic and acidic residues" evidence="17">
    <location>
        <begin position="81"/>
        <end position="110"/>
    </location>
</feature>
<keyword evidence="12" id="KW-0206">Cytoskeleton</keyword>
<evidence type="ECO:0000256" key="4">
    <source>
        <dbReference type="ARBA" id="ARBA00022490"/>
    </source>
</evidence>
<comment type="subcellular location">
    <subcellularLocation>
        <location evidence="2">Cytoplasm</location>
        <location evidence="2">Cytoskeleton</location>
    </subcellularLocation>
    <subcellularLocation>
        <location evidence="1">Cytoplasm</location>
        <location evidence="1">Myofibril</location>
        <location evidence="1">Sarcomere</location>
    </subcellularLocation>
</comment>
<evidence type="ECO:0000256" key="1">
    <source>
        <dbReference type="ARBA" id="ARBA00004204"/>
    </source>
</evidence>
<evidence type="ECO:0000256" key="10">
    <source>
        <dbReference type="ARBA" id="ARBA00023163"/>
    </source>
</evidence>
<feature type="compositionally biased region" description="Acidic residues" evidence="17">
    <location>
        <begin position="228"/>
        <end position="237"/>
    </location>
</feature>
<reference evidence="19" key="1">
    <citation type="submission" date="2025-08" db="UniProtKB">
        <authorList>
            <consortium name="Ensembl"/>
        </authorList>
    </citation>
    <scope>IDENTIFICATION</scope>
</reference>
<keyword evidence="5" id="KW-0597">Phosphoprotein</keyword>
<feature type="region of interest" description="Disordered" evidence="17">
    <location>
        <begin position="309"/>
        <end position="328"/>
    </location>
</feature>
<dbReference type="InterPro" id="IPR027817">
    <property type="entry name" value="Costars_dom"/>
</dbReference>
<keyword evidence="4" id="KW-0963">Cytoplasm</keyword>
<evidence type="ECO:0000256" key="2">
    <source>
        <dbReference type="ARBA" id="ARBA00004245"/>
    </source>
</evidence>
<dbReference type="Pfam" id="PF14705">
    <property type="entry name" value="Costars"/>
    <property type="match status" value="1"/>
</dbReference>
<keyword evidence="6" id="KW-0653">Protein transport</keyword>
<dbReference type="InterPro" id="IPR026111">
    <property type="entry name" value="Abra"/>
</dbReference>
<comment type="subunit">
    <text evidence="14">Binds F-actin and ABLIM1, ABLIM2 and ABLIM3. Interaction with ABLIM2 and ABLIM3 enhances activity.</text>
</comment>
<evidence type="ECO:0000256" key="17">
    <source>
        <dbReference type="SAM" id="MobiDB-lite"/>
    </source>
</evidence>
<name>A0A8B9VB80_9AVES</name>
<evidence type="ECO:0000256" key="5">
    <source>
        <dbReference type="ARBA" id="ARBA00022553"/>
    </source>
</evidence>
<evidence type="ECO:0000313" key="20">
    <source>
        <dbReference type="Proteomes" id="UP000694549"/>
    </source>
</evidence>
<evidence type="ECO:0000256" key="16">
    <source>
        <dbReference type="ARBA" id="ARBA00076363"/>
    </source>
</evidence>
<dbReference type="SMART" id="SM01283">
    <property type="entry name" value="Costars"/>
    <property type="match status" value="1"/>
</dbReference>
<evidence type="ECO:0000313" key="19">
    <source>
        <dbReference type="Ensembl" id="ENSAZOP00000021879.1"/>
    </source>
</evidence>
<evidence type="ECO:0000256" key="8">
    <source>
        <dbReference type="ARBA" id="ARBA00023015"/>
    </source>
</evidence>
<reference evidence="19" key="2">
    <citation type="submission" date="2025-09" db="UniProtKB">
        <authorList>
            <consortium name="Ensembl"/>
        </authorList>
    </citation>
    <scope>IDENTIFICATION</scope>
</reference>
<evidence type="ECO:0000256" key="9">
    <source>
        <dbReference type="ARBA" id="ARBA00023159"/>
    </source>
</evidence>
<evidence type="ECO:0000259" key="18">
    <source>
        <dbReference type="SMART" id="SM01283"/>
    </source>
</evidence>
<dbReference type="PANTHER" id="PTHR22739:SF20">
    <property type="entry name" value="ACTIN-BINDING RHO-ACTIVATING PROTEIN"/>
    <property type="match status" value="1"/>
</dbReference>
<keyword evidence="9" id="KW-0010">Activator</keyword>
<accession>A0A8B9VB80</accession>
<dbReference type="GO" id="GO:0045944">
    <property type="term" value="P:positive regulation of transcription by RNA polymerase II"/>
    <property type="evidence" value="ECO:0007669"/>
    <property type="project" value="TreeGrafter"/>
</dbReference>
<evidence type="ECO:0000256" key="14">
    <source>
        <dbReference type="ARBA" id="ARBA00063019"/>
    </source>
</evidence>
<dbReference type="Proteomes" id="UP000694549">
    <property type="component" value="Unplaced"/>
</dbReference>
<evidence type="ECO:0000256" key="12">
    <source>
        <dbReference type="ARBA" id="ARBA00023212"/>
    </source>
</evidence>
<evidence type="ECO:0000256" key="13">
    <source>
        <dbReference type="ARBA" id="ARBA00059783"/>
    </source>
</evidence>